<protein>
    <submittedName>
        <fullName evidence="3">Ig-like domain-containing protein</fullName>
    </submittedName>
</protein>
<dbReference type="AlphaFoldDB" id="A0A1I0IUK4"/>
<evidence type="ECO:0000259" key="2">
    <source>
        <dbReference type="Pfam" id="PF13205"/>
    </source>
</evidence>
<dbReference type="InterPro" id="IPR032812">
    <property type="entry name" value="SbsA_Ig"/>
</dbReference>
<keyword evidence="4" id="KW-1185">Reference proteome</keyword>
<dbReference type="Proteomes" id="UP000199181">
    <property type="component" value="Unassembled WGS sequence"/>
</dbReference>
<reference evidence="4" key="1">
    <citation type="submission" date="2016-10" db="EMBL/GenBank/DDBJ databases">
        <authorList>
            <person name="Varghese N."/>
            <person name="Submissions S."/>
        </authorList>
    </citation>
    <scope>NUCLEOTIDE SEQUENCE [LARGE SCALE GENOMIC DNA]</scope>
    <source>
        <strain evidence="4">DSM 16858</strain>
    </source>
</reference>
<accession>A0A1I0IUK4</accession>
<evidence type="ECO:0000313" key="4">
    <source>
        <dbReference type="Proteomes" id="UP000199181"/>
    </source>
</evidence>
<dbReference type="Pfam" id="PF13205">
    <property type="entry name" value="Big_5"/>
    <property type="match status" value="1"/>
</dbReference>
<dbReference type="Pfam" id="PF17957">
    <property type="entry name" value="Big_7"/>
    <property type="match status" value="1"/>
</dbReference>
<proteinExistence type="predicted"/>
<dbReference type="PROSITE" id="PS51257">
    <property type="entry name" value="PROKAR_LIPOPROTEIN"/>
    <property type="match status" value="1"/>
</dbReference>
<dbReference type="Gene3D" id="2.60.40.1220">
    <property type="match status" value="1"/>
</dbReference>
<sequence length="604" mass="67092">MNSTKRLFFLSAVFLASCIQLPGIERPPGLTLTLTEPADTTYTNGAVRIQLHVQGAIPEHVELLLDDQPLTKLEAPYQFEWDTRSTPEGSHQLRARAHLDGQELRSEAREVVVDRTPPRIAEQKPTPGAQDVWVRDPIEAIFSEPVKANTLTQDSVKLEVGAAEVATTLSLSSDGKRLTLTPVTRPTVPNSLQLLLSGAITDLAGNPLASPMGAWTWNLPLSFSAGTLSIPGETFPYAPHLLIDNENNPFVSWVERTQAPRDPFTIHTYHLAASEWTSTGHTLTAHITFENLTWHPHTAHLDSSNNPLIVWPQIDESSSIGAHHLTIKHWNNPNWKELANTSPTNPTIFDIEDNSGFAIRLDDKDVPTLVWTSANSNLRVWRRTNNTWLELAAALNTKPIIRPDHIQLHLDSTGKPYVAWTEGDILVRRWNGSAWEEQGNPIGNFPGDTTAQPESMLLDEVNRPILAWTETDIAVPSTQLMVSRLEGSAWQALGTPLDISTGYDAFISSVSLQKDNAGNLLIAWMSASPPPHQFVYQINLRRWNGNDWVELGASIPVAAYRYNPYEPRTMSFAIDRAGRPYLAWPGMLLGAPGEPGVQIHRYNY</sequence>
<feature type="domain" description="SbsA Ig-like" evidence="2">
    <location>
        <begin position="114"/>
        <end position="216"/>
    </location>
</feature>
<dbReference type="InterPro" id="IPR014755">
    <property type="entry name" value="Cu-Rt/internalin_Ig-like"/>
</dbReference>
<evidence type="ECO:0000256" key="1">
    <source>
        <dbReference type="ARBA" id="ARBA00022729"/>
    </source>
</evidence>
<evidence type="ECO:0000313" key="3">
    <source>
        <dbReference type="EMBL" id="SEU01030.1"/>
    </source>
</evidence>
<organism evidence="3 4">
    <name type="scientific">Stigmatella erecta</name>
    <dbReference type="NCBI Taxonomy" id="83460"/>
    <lineage>
        <taxon>Bacteria</taxon>
        <taxon>Pseudomonadati</taxon>
        <taxon>Myxococcota</taxon>
        <taxon>Myxococcia</taxon>
        <taxon>Myxococcales</taxon>
        <taxon>Cystobacterineae</taxon>
        <taxon>Archangiaceae</taxon>
        <taxon>Stigmatella</taxon>
    </lineage>
</organism>
<dbReference type="InterPro" id="IPR013783">
    <property type="entry name" value="Ig-like_fold"/>
</dbReference>
<gene>
    <name evidence="3" type="ORF">SAMN05443639_106302</name>
</gene>
<name>A0A1I0IUK4_9BACT</name>
<dbReference type="RefSeq" id="WP_177233631.1">
    <property type="nucleotide sequence ID" value="NZ_FOIJ01000006.1"/>
</dbReference>
<dbReference type="Gene3D" id="2.60.40.10">
    <property type="entry name" value="Immunoglobulins"/>
    <property type="match status" value="1"/>
</dbReference>
<keyword evidence="1" id="KW-0732">Signal</keyword>
<dbReference type="EMBL" id="FOIJ01000006">
    <property type="protein sequence ID" value="SEU01030.1"/>
    <property type="molecule type" value="Genomic_DNA"/>
</dbReference>